<dbReference type="EMBL" id="SNWQ01000042">
    <property type="protein sequence ID" value="TDO30001.1"/>
    <property type="molecule type" value="Genomic_DNA"/>
</dbReference>
<dbReference type="Proteomes" id="UP000295388">
    <property type="component" value="Unassembled WGS sequence"/>
</dbReference>
<protein>
    <submittedName>
        <fullName evidence="2">Pimeloyl-ACP methyl ester carboxylesterase</fullName>
    </submittedName>
</protein>
<dbReference type="InterPro" id="IPR000073">
    <property type="entry name" value="AB_hydrolase_1"/>
</dbReference>
<sequence length="281" mass="30345">MRESAGGQTSIVTTPDGRRLGVCVWGDPGGAPMFWLHGAPGSRFLREPGDGYLRHRLQVFTYDRPGYGLSTRTPGRRVVDSAADVRVIADAYGLERFGVTGVSAGGPSALAAAALLPDRVSRCAVVVGVAPYAAEGLDFFAGMDDEDRREWEHAVQGEAALEADWQGILEWVNAGMPDVEVPDDIRVMLMETMQEAGRQGSAGFVDDLLSLVRDWGFALEDVRVPTRIMVARDDTSAPAAHGEWIAHQLPDAELILVDGGHIGPRHKAEMQLMTWVGHGFA</sequence>
<dbReference type="AlphaFoldDB" id="A0A4R6J584"/>
<evidence type="ECO:0000259" key="1">
    <source>
        <dbReference type="Pfam" id="PF00561"/>
    </source>
</evidence>
<dbReference type="InterPro" id="IPR050471">
    <property type="entry name" value="AB_hydrolase"/>
</dbReference>
<evidence type="ECO:0000313" key="3">
    <source>
        <dbReference type="Proteomes" id="UP000295388"/>
    </source>
</evidence>
<dbReference type="Pfam" id="PF00561">
    <property type="entry name" value="Abhydrolase_1"/>
    <property type="match status" value="1"/>
</dbReference>
<evidence type="ECO:0000313" key="2">
    <source>
        <dbReference type="EMBL" id="TDO30001.1"/>
    </source>
</evidence>
<proteinExistence type="predicted"/>
<reference evidence="2 3" key="1">
    <citation type="submission" date="2019-03" db="EMBL/GenBank/DDBJ databases">
        <title>Genomic Encyclopedia of Type Strains, Phase III (KMG-III): the genomes of soil and plant-associated and newly described type strains.</title>
        <authorList>
            <person name="Whitman W."/>
        </authorList>
    </citation>
    <scope>NUCLEOTIDE SEQUENCE [LARGE SCALE GENOMIC DNA]</scope>
    <source>
        <strain evidence="2 3">VKM Ac-2527</strain>
    </source>
</reference>
<dbReference type="PANTHER" id="PTHR43433">
    <property type="entry name" value="HYDROLASE, ALPHA/BETA FOLD FAMILY PROTEIN"/>
    <property type="match status" value="1"/>
</dbReference>
<dbReference type="Gene3D" id="3.40.50.1820">
    <property type="entry name" value="alpha/beta hydrolase"/>
    <property type="match status" value="1"/>
</dbReference>
<organism evidence="2 3">
    <name type="scientific">Kribbella caucasensis</name>
    <dbReference type="NCBI Taxonomy" id="2512215"/>
    <lineage>
        <taxon>Bacteria</taxon>
        <taxon>Bacillati</taxon>
        <taxon>Actinomycetota</taxon>
        <taxon>Actinomycetes</taxon>
        <taxon>Propionibacteriales</taxon>
        <taxon>Kribbellaceae</taxon>
        <taxon>Kribbella</taxon>
    </lineage>
</organism>
<accession>A0A4R6J584</accession>
<keyword evidence="3" id="KW-1185">Reference proteome</keyword>
<dbReference type="SUPFAM" id="SSF53474">
    <property type="entry name" value="alpha/beta-Hydrolases"/>
    <property type="match status" value="1"/>
</dbReference>
<feature type="domain" description="AB hydrolase-1" evidence="1">
    <location>
        <begin position="33"/>
        <end position="262"/>
    </location>
</feature>
<dbReference type="OrthoDB" id="9800988at2"/>
<comment type="caution">
    <text evidence="2">The sequence shown here is derived from an EMBL/GenBank/DDBJ whole genome shotgun (WGS) entry which is preliminary data.</text>
</comment>
<gene>
    <name evidence="2" type="ORF">EV643_14210</name>
</gene>
<dbReference type="InterPro" id="IPR029058">
    <property type="entry name" value="AB_hydrolase_fold"/>
</dbReference>
<name>A0A4R6J584_9ACTN</name>
<dbReference type="PRINTS" id="PR00111">
    <property type="entry name" value="ABHYDROLASE"/>
</dbReference>
<dbReference type="GO" id="GO:0003824">
    <property type="term" value="F:catalytic activity"/>
    <property type="evidence" value="ECO:0007669"/>
    <property type="project" value="UniProtKB-ARBA"/>
</dbReference>
<dbReference type="PANTHER" id="PTHR43433:SF5">
    <property type="entry name" value="AB HYDROLASE-1 DOMAIN-CONTAINING PROTEIN"/>
    <property type="match status" value="1"/>
</dbReference>